<accession>A0A3F2RTM8</accession>
<protein>
    <submittedName>
        <fullName evidence="1">Uncharacterized protein</fullName>
    </submittedName>
</protein>
<name>A0A3F2RTM8_9STRA</name>
<dbReference type="AlphaFoldDB" id="A0A3F2RTM8"/>
<evidence type="ECO:0000313" key="2">
    <source>
        <dbReference type="EMBL" id="RLN71754.1"/>
    </source>
</evidence>
<sequence length="158" mass="17702">MEGVVLVELSSGALHYTKSFSEAFDSRHPKTERLNLSALIFALQSFAGSSIHPMAKYADEGRETSSTTGVADIAMLATPLENMVLAATPSNRLLVVLFTTPYFEAEVAKYLIRRVAYHYENPDSSDMQLMTVLNQVVRLWIAKIRRGQNKYWTSKPLT</sequence>
<reference evidence="3 4" key="1">
    <citation type="submission" date="2018-07" db="EMBL/GenBank/DDBJ databases">
        <title>Genome sequencing of oomycete isolates from Chile give support for New Zealand origin for Phytophthora kernoviae and make available the first Nothophytophthora sp. genome.</title>
        <authorList>
            <person name="Studholme D.J."/>
            <person name="Sanfuentes E."/>
            <person name="Panda P."/>
            <person name="Hill R."/>
            <person name="Sambles C."/>
            <person name="Grant M."/>
            <person name="Williams N.M."/>
            <person name="Mcdougal R.L."/>
        </authorList>
    </citation>
    <scope>NUCLEOTIDE SEQUENCE [LARGE SCALE GENOMIC DNA]</scope>
    <source>
        <strain evidence="1">Chile6</strain>
        <strain evidence="2">Chile7</strain>
    </source>
</reference>
<comment type="caution">
    <text evidence="1">The sequence shown here is derived from an EMBL/GenBank/DDBJ whole genome shotgun (WGS) entry which is preliminary data.</text>
</comment>
<dbReference type="EMBL" id="MBAD02000032">
    <property type="protein sequence ID" value="RLN71754.1"/>
    <property type="molecule type" value="Genomic_DNA"/>
</dbReference>
<evidence type="ECO:0000313" key="3">
    <source>
        <dbReference type="Proteomes" id="UP000277300"/>
    </source>
</evidence>
<gene>
    <name evidence="2" type="ORF">BBJ29_002392</name>
    <name evidence="1" type="ORF">BBP00_00003719</name>
</gene>
<evidence type="ECO:0000313" key="4">
    <source>
        <dbReference type="Proteomes" id="UP000284657"/>
    </source>
</evidence>
<dbReference type="EMBL" id="MBDO02000082">
    <property type="protein sequence ID" value="RLN64016.1"/>
    <property type="molecule type" value="Genomic_DNA"/>
</dbReference>
<dbReference type="Proteomes" id="UP000277300">
    <property type="component" value="Unassembled WGS sequence"/>
</dbReference>
<organism evidence="1 3">
    <name type="scientific">Phytophthora kernoviae</name>
    <dbReference type="NCBI Taxonomy" id="325452"/>
    <lineage>
        <taxon>Eukaryota</taxon>
        <taxon>Sar</taxon>
        <taxon>Stramenopiles</taxon>
        <taxon>Oomycota</taxon>
        <taxon>Peronosporomycetes</taxon>
        <taxon>Peronosporales</taxon>
        <taxon>Peronosporaceae</taxon>
        <taxon>Phytophthora</taxon>
    </lineage>
</organism>
<proteinExistence type="predicted"/>
<evidence type="ECO:0000313" key="1">
    <source>
        <dbReference type="EMBL" id="RLN64016.1"/>
    </source>
</evidence>
<dbReference type="Proteomes" id="UP000284657">
    <property type="component" value="Unassembled WGS sequence"/>
</dbReference>
<dbReference type="OrthoDB" id="92650at2759"/>